<gene>
    <name evidence="3" type="ORF">GALL_437330</name>
</gene>
<protein>
    <recommendedName>
        <fullName evidence="4">Lipopolysaccharide assembly protein A domain-containing protein</fullName>
    </recommendedName>
</protein>
<evidence type="ECO:0008006" key="4">
    <source>
        <dbReference type="Google" id="ProtNLM"/>
    </source>
</evidence>
<organism evidence="3">
    <name type="scientific">mine drainage metagenome</name>
    <dbReference type="NCBI Taxonomy" id="410659"/>
    <lineage>
        <taxon>unclassified sequences</taxon>
        <taxon>metagenomes</taxon>
        <taxon>ecological metagenomes</taxon>
    </lineage>
</organism>
<dbReference type="AlphaFoldDB" id="A0A1J5Q3Q1"/>
<accession>A0A1J5Q3Q1</accession>
<feature type="region of interest" description="Disordered" evidence="1">
    <location>
        <begin position="108"/>
        <end position="131"/>
    </location>
</feature>
<evidence type="ECO:0000313" key="3">
    <source>
        <dbReference type="EMBL" id="OIQ74615.1"/>
    </source>
</evidence>
<comment type="caution">
    <text evidence="3">The sequence shown here is derived from an EMBL/GenBank/DDBJ whole genome shotgun (WGS) entry which is preliminary data.</text>
</comment>
<keyword evidence="2" id="KW-1133">Transmembrane helix</keyword>
<proteinExistence type="predicted"/>
<evidence type="ECO:0000256" key="2">
    <source>
        <dbReference type="SAM" id="Phobius"/>
    </source>
</evidence>
<feature type="transmembrane region" description="Helical" evidence="2">
    <location>
        <begin position="48"/>
        <end position="72"/>
    </location>
</feature>
<name>A0A1J5Q3Q1_9ZZZZ</name>
<evidence type="ECO:0000256" key="1">
    <source>
        <dbReference type="SAM" id="MobiDB-lite"/>
    </source>
</evidence>
<keyword evidence="2" id="KW-0472">Membrane</keyword>
<keyword evidence="2" id="KW-0812">Transmembrane</keyword>
<sequence length="131" mass="13794">MIVIIGILILIAAVVVAVAGFVANGGSSHALGDSFGIFGQHVSGASTGQLFLGGVLVGVVGMLGLNMLLGVLNRRLASGGMRRQLKLAQREQEVLRTDRDRLTQKLAEERATHSHDVAHRVSEAAQTKDEA</sequence>
<reference evidence="3" key="1">
    <citation type="submission" date="2016-10" db="EMBL/GenBank/DDBJ databases">
        <title>Sequence of Gallionella enrichment culture.</title>
        <authorList>
            <person name="Poehlein A."/>
            <person name="Muehling M."/>
            <person name="Daniel R."/>
        </authorList>
    </citation>
    <scope>NUCLEOTIDE SEQUENCE</scope>
</reference>
<dbReference type="EMBL" id="MLJW01002445">
    <property type="protein sequence ID" value="OIQ74615.1"/>
    <property type="molecule type" value="Genomic_DNA"/>
</dbReference>